<feature type="domain" description="Pesticidal crystal protein Cry22Aa Ig-like" evidence="1">
    <location>
        <begin position="552"/>
        <end position="616"/>
    </location>
</feature>
<feature type="non-terminal residue" evidence="2">
    <location>
        <position position="1"/>
    </location>
</feature>
<dbReference type="Gene3D" id="2.60.40.10">
    <property type="entry name" value="Immunoglobulins"/>
    <property type="match status" value="10"/>
</dbReference>
<proteinExistence type="predicted"/>
<dbReference type="InterPro" id="IPR013783">
    <property type="entry name" value="Ig-like_fold"/>
</dbReference>
<dbReference type="PANTHER" id="PTHR24273">
    <property type="entry name" value="FI04643P-RELATED"/>
    <property type="match status" value="1"/>
</dbReference>
<feature type="domain" description="Pesticidal crystal protein Cry22Aa Ig-like" evidence="1">
    <location>
        <begin position="391"/>
        <end position="462"/>
    </location>
</feature>
<dbReference type="AlphaFoldDB" id="A0A6I1ML11"/>
<feature type="domain" description="Pesticidal crystal protein Cry22Aa Ig-like" evidence="1">
    <location>
        <begin position="701"/>
        <end position="773"/>
    </location>
</feature>
<feature type="domain" description="Pesticidal crystal protein Cry22Aa Ig-like" evidence="1">
    <location>
        <begin position="629"/>
        <end position="695"/>
    </location>
</feature>
<dbReference type="RefSeq" id="WP_152890464.1">
    <property type="nucleotide sequence ID" value="NZ_WHJC01000167.1"/>
</dbReference>
<comment type="caution">
    <text evidence="2">The sequence shown here is derived from an EMBL/GenBank/DDBJ whole genome shotgun (WGS) entry which is preliminary data.</text>
</comment>
<sequence length="884" mass="97436">ITGADAITIKAYDNFNETLGVTANDKEDGDLTSKINIEGNVDTIKEGVYTLVYSVTDSDGNISSVRRRVKVRSNNKPEIIGASEVTLKVGNTFDSLQGILARDFEDGNITKNISVTGAVDISKIGEYKIQYSITDSDGNTTTAERKIIVESNEKPIISGTENKVIKIGDEFNPLEGIIASDFEDKDLTNKILVTGSVNNNAIGDYKLTYSVTDSDGNITNAERVITVRTNTKPKILAVEDTIIKVGDNFENTSLAVLSMDEEDGDITNLVSIKGKVDSNTEGEYKLVYSVTDSDGNTTTAERKVTVRSNEKPVITGADAITIKAYDNFNETLGVTANDKEDGDLTSKINIEGNVDTIKEGVYTLVYSVTDSDGNISSVRRSVKVRSNTKPEIIGTSEVKLKVGNKFDPLQGILARDFEDGDITKNILVTGNVDTSKIGEYKIQYSITDSDGNIITTERKIIVESNEKPLINGAENKVIKIGDEFNPLEGIAASDFEDKDLTNKISVTGSVNNNAVGDYKLTYSVRDSDGNTTTAERVITVRTNTKPKILALEDTTIKVGDNFENSYLANDKEDGNITNLVSIKGKVDSNIEGEYTLIYSVTDSDGNTTTAERKVTVRSNEKPYFLNIKNTVIKQGDYFNPYDGGIIALDKENGDLTEKIIVKGILDTSKVGTYDLIYSVTDNDGNDTRITRRINVRAINNIEILGVNNIEIPYGEPFDVMKGIKAIDSQNNDLTSSIIIEGNVDVNKLGSYTLIYSIKNEQGKELKFFREIIVKNKEKLKKLSPEFQPIIKDFLVPKIQSEKFNINRKKSSIAEENSEKIIENILLPEPQSNILKEELKESKNEEFIKNYKGKTLPPEDTNPLPLWLFGIISIAVGRKIRKKDE</sequence>
<feature type="domain" description="Pesticidal crystal protein Cry22Aa Ig-like" evidence="1">
    <location>
        <begin position="470"/>
        <end position="540"/>
    </location>
</feature>
<protein>
    <submittedName>
        <fullName evidence="2">DUF5011 domain-containing protein</fullName>
    </submittedName>
</protein>
<dbReference type="OrthoDB" id="9812811at2"/>
<dbReference type="PANTHER" id="PTHR24273:SF32">
    <property type="entry name" value="HYALIN"/>
    <property type="match status" value="1"/>
</dbReference>
<dbReference type="InterPro" id="IPR032179">
    <property type="entry name" value="Cry22Aa_Ig-like"/>
</dbReference>
<gene>
    <name evidence="2" type="ORF">GBZ86_10520</name>
</gene>
<dbReference type="Pfam" id="PF16403">
    <property type="entry name" value="Bact_surface_Ig-like"/>
    <property type="match status" value="10"/>
</dbReference>
<feature type="domain" description="Pesticidal crystal protein Cry22Aa Ig-like" evidence="1">
    <location>
        <begin position="78"/>
        <end position="149"/>
    </location>
</feature>
<feature type="domain" description="Pesticidal crystal protein Cry22Aa Ig-like" evidence="1">
    <location>
        <begin position="157"/>
        <end position="227"/>
    </location>
</feature>
<name>A0A6I1ML11_9CLOT</name>
<reference evidence="2 3" key="1">
    <citation type="submission" date="2019-10" db="EMBL/GenBank/DDBJ databases">
        <title>The Genome Sequence of Clostridium tarantellae Isolated from Fish Brain.</title>
        <authorList>
            <person name="Bano L."/>
            <person name="Kiel M."/>
            <person name="Sales G."/>
            <person name="Doxey A.C."/>
            <person name="Mansfield M.J."/>
            <person name="Schiavone M."/>
            <person name="Rossetto O."/>
            <person name="Pirazzini M."/>
            <person name="Dobrindt U."/>
            <person name="Montecucco C."/>
        </authorList>
    </citation>
    <scope>NUCLEOTIDE SEQUENCE [LARGE SCALE GENOMIC DNA]</scope>
    <source>
        <strain evidence="2 3">DSM 3997</strain>
    </source>
</reference>
<organism evidence="2 3">
    <name type="scientific">Clostridium tarantellae</name>
    <dbReference type="NCBI Taxonomy" id="39493"/>
    <lineage>
        <taxon>Bacteria</taxon>
        <taxon>Bacillati</taxon>
        <taxon>Bacillota</taxon>
        <taxon>Clostridia</taxon>
        <taxon>Eubacteriales</taxon>
        <taxon>Clostridiaceae</taxon>
        <taxon>Clostridium</taxon>
    </lineage>
</organism>
<evidence type="ECO:0000313" key="3">
    <source>
        <dbReference type="Proteomes" id="UP000430345"/>
    </source>
</evidence>
<evidence type="ECO:0000313" key="2">
    <source>
        <dbReference type="EMBL" id="MPQ44196.1"/>
    </source>
</evidence>
<feature type="domain" description="Pesticidal crystal protein Cry22Aa Ig-like" evidence="1">
    <location>
        <begin position="1"/>
        <end position="71"/>
    </location>
</feature>
<accession>A0A6I1ML11</accession>
<evidence type="ECO:0000259" key="1">
    <source>
        <dbReference type="Pfam" id="PF16403"/>
    </source>
</evidence>
<feature type="domain" description="Pesticidal crystal protein Cry22Aa Ig-like" evidence="1">
    <location>
        <begin position="238"/>
        <end position="306"/>
    </location>
</feature>
<dbReference type="EMBL" id="WHJC01000167">
    <property type="protein sequence ID" value="MPQ44196.1"/>
    <property type="molecule type" value="Genomic_DNA"/>
</dbReference>
<dbReference type="Proteomes" id="UP000430345">
    <property type="component" value="Unassembled WGS sequence"/>
</dbReference>
<feature type="domain" description="Pesticidal crystal protein Cry22Aa Ig-like" evidence="1">
    <location>
        <begin position="314"/>
        <end position="384"/>
    </location>
</feature>
<keyword evidence="3" id="KW-1185">Reference proteome</keyword>